<protein>
    <submittedName>
        <fullName evidence="2">Unplaced genomic scaffold PAXINscaffold_41, whole genome shotgun sequence</fullName>
    </submittedName>
</protein>
<dbReference type="AlphaFoldDB" id="A0A0C9TYX7"/>
<name>A0A0C9TYX7_PAXIN</name>
<proteinExistence type="predicted"/>
<sequence length="440" mass="50257">MPKTTKEHANTKEFHQFHHQLFHSSLSMILQSLKPGMSKPEVMCLAFHSGLNDQALYRCREHMDTPIGSFGPGQLWEEYGIVGQLVPFTNNFPRADIHELLSPDLLHQIIKGTFKDHLVDWVESYLKNEHGTSKANIILDNIDRRSSMFFTRPSFQTVDGDDSKALMKVYIAAIEGYVPQPIVQAFQVFLKFCYLVWCDILAEDTLNMIQDALDCFHHYHKAFGPDVVATFSLPRQHSMKHYTNLICLFSAPNGLCLSITESKHIKAVKEPYQLSNHHNTLGQMLLMNQRLDKLNANEHGWVIDFAEELHITQLPELLQQFLFLMDHPDDPQEMCDIPLIKCPQYNGKIKDASPIDEEPTITYEALYPRPSTPPPINDMSERPTELKVGTPTHFGGNTNDSSQWLHSVMAYLILNERIYNFNDKKVILALSFMSKGTAAS</sequence>
<evidence type="ECO:0000313" key="3">
    <source>
        <dbReference type="Proteomes" id="UP000053647"/>
    </source>
</evidence>
<dbReference type="OrthoDB" id="3199698at2759"/>
<organism evidence="2 3">
    <name type="scientific">Paxillus involutus ATCC 200175</name>
    <dbReference type="NCBI Taxonomy" id="664439"/>
    <lineage>
        <taxon>Eukaryota</taxon>
        <taxon>Fungi</taxon>
        <taxon>Dikarya</taxon>
        <taxon>Basidiomycota</taxon>
        <taxon>Agaricomycotina</taxon>
        <taxon>Agaricomycetes</taxon>
        <taxon>Agaricomycetidae</taxon>
        <taxon>Boletales</taxon>
        <taxon>Paxilineae</taxon>
        <taxon>Paxillaceae</taxon>
        <taxon>Paxillus</taxon>
    </lineage>
</organism>
<dbReference type="EMBL" id="KN819363">
    <property type="protein sequence ID" value="KIJ12506.1"/>
    <property type="molecule type" value="Genomic_DNA"/>
</dbReference>
<reference evidence="2 3" key="1">
    <citation type="submission" date="2014-06" db="EMBL/GenBank/DDBJ databases">
        <authorList>
            <consortium name="DOE Joint Genome Institute"/>
            <person name="Kuo A."/>
            <person name="Kohler A."/>
            <person name="Nagy L.G."/>
            <person name="Floudas D."/>
            <person name="Copeland A."/>
            <person name="Barry K.W."/>
            <person name="Cichocki N."/>
            <person name="Veneault-Fourrey C."/>
            <person name="LaButti K."/>
            <person name="Lindquist E.A."/>
            <person name="Lipzen A."/>
            <person name="Lundell T."/>
            <person name="Morin E."/>
            <person name="Murat C."/>
            <person name="Sun H."/>
            <person name="Tunlid A."/>
            <person name="Henrissat B."/>
            <person name="Grigoriev I.V."/>
            <person name="Hibbett D.S."/>
            <person name="Martin F."/>
            <person name="Nordberg H.P."/>
            <person name="Cantor M.N."/>
            <person name="Hua S.X."/>
        </authorList>
    </citation>
    <scope>NUCLEOTIDE SEQUENCE [LARGE SCALE GENOMIC DNA]</scope>
    <source>
        <strain evidence="2 3">ATCC 200175</strain>
    </source>
</reference>
<dbReference type="Proteomes" id="UP000053647">
    <property type="component" value="Unassembled WGS sequence"/>
</dbReference>
<feature type="region of interest" description="Disordered" evidence="1">
    <location>
        <begin position="367"/>
        <end position="395"/>
    </location>
</feature>
<dbReference type="InterPro" id="IPR041078">
    <property type="entry name" value="Plavaka"/>
</dbReference>
<accession>A0A0C9TYX7</accession>
<gene>
    <name evidence="2" type="ORF">PAXINDRAFT_14703</name>
</gene>
<dbReference type="HOGENOM" id="CLU_622716_0_0_1"/>
<reference evidence="3" key="2">
    <citation type="submission" date="2015-01" db="EMBL/GenBank/DDBJ databases">
        <title>Evolutionary Origins and Diversification of the Mycorrhizal Mutualists.</title>
        <authorList>
            <consortium name="DOE Joint Genome Institute"/>
            <consortium name="Mycorrhizal Genomics Consortium"/>
            <person name="Kohler A."/>
            <person name="Kuo A."/>
            <person name="Nagy L.G."/>
            <person name="Floudas D."/>
            <person name="Copeland A."/>
            <person name="Barry K.W."/>
            <person name="Cichocki N."/>
            <person name="Veneault-Fourrey C."/>
            <person name="LaButti K."/>
            <person name="Lindquist E.A."/>
            <person name="Lipzen A."/>
            <person name="Lundell T."/>
            <person name="Morin E."/>
            <person name="Murat C."/>
            <person name="Riley R."/>
            <person name="Ohm R."/>
            <person name="Sun H."/>
            <person name="Tunlid A."/>
            <person name="Henrissat B."/>
            <person name="Grigoriev I.V."/>
            <person name="Hibbett D.S."/>
            <person name="Martin F."/>
        </authorList>
    </citation>
    <scope>NUCLEOTIDE SEQUENCE [LARGE SCALE GENOMIC DNA]</scope>
    <source>
        <strain evidence="3">ATCC 200175</strain>
    </source>
</reference>
<evidence type="ECO:0000313" key="2">
    <source>
        <dbReference type="EMBL" id="KIJ12506.1"/>
    </source>
</evidence>
<evidence type="ECO:0000256" key="1">
    <source>
        <dbReference type="SAM" id="MobiDB-lite"/>
    </source>
</evidence>
<keyword evidence="3" id="KW-1185">Reference proteome</keyword>
<dbReference type="Pfam" id="PF18759">
    <property type="entry name" value="Plavaka"/>
    <property type="match status" value="1"/>
</dbReference>